<dbReference type="SMART" id="SM00530">
    <property type="entry name" value="HTH_XRE"/>
    <property type="match status" value="1"/>
</dbReference>
<dbReference type="PANTHER" id="PTHR35010:SF2">
    <property type="entry name" value="BLL4672 PROTEIN"/>
    <property type="match status" value="1"/>
</dbReference>
<gene>
    <name evidence="2" type="ORF">AFM16_00205</name>
    <name evidence="3" type="ORF">HCX60_00310</name>
</gene>
<keyword evidence="4" id="KW-1185">Reference proteome</keyword>
<dbReference type="Gene3D" id="3.30.450.180">
    <property type="match status" value="1"/>
</dbReference>
<dbReference type="InterPro" id="IPR001387">
    <property type="entry name" value="Cro/C1-type_HTH"/>
</dbReference>
<evidence type="ECO:0000313" key="5">
    <source>
        <dbReference type="Proteomes" id="UP000502504"/>
    </source>
</evidence>
<dbReference type="EMBL" id="LHQL01000001">
    <property type="protein sequence ID" value="OOQ54552.1"/>
    <property type="molecule type" value="Genomic_DNA"/>
</dbReference>
<reference evidence="3 5" key="2">
    <citation type="submission" date="2020-03" db="EMBL/GenBank/DDBJ databases">
        <title>Is there a link between lipid content and antibiotic production in Streptomyces?</title>
        <authorList>
            <person name="David M."/>
            <person name="Lejeune C."/>
            <person name="Abreu S."/>
            <person name="Thibessard A."/>
            <person name="Leblond P."/>
            <person name="Chaminade P."/>
            <person name="Virolle M.-J."/>
        </authorList>
    </citation>
    <scope>NUCLEOTIDE SEQUENCE [LARGE SCALE GENOMIC DNA]</scope>
    <source>
        <strain evidence="3 5">DSM 41481</strain>
    </source>
</reference>
<dbReference type="PROSITE" id="PS50943">
    <property type="entry name" value="HTH_CROC1"/>
    <property type="match status" value="1"/>
</dbReference>
<dbReference type="RefSeq" id="WP_030797544.1">
    <property type="nucleotide sequence ID" value="NZ_CM007717.1"/>
</dbReference>
<dbReference type="PANTHER" id="PTHR35010">
    <property type="entry name" value="BLL4672 PROTEIN-RELATED"/>
    <property type="match status" value="1"/>
</dbReference>
<organism evidence="3 5">
    <name type="scientific">Streptomyces antibioticus</name>
    <dbReference type="NCBI Taxonomy" id="1890"/>
    <lineage>
        <taxon>Bacteria</taxon>
        <taxon>Bacillati</taxon>
        <taxon>Actinomycetota</taxon>
        <taxon>Actinomycetes</taxon>
        <taxon>Kitasatosporales</taxon>
        <taxon>Streptomycetaceae</taxon>
        <taxon>Streptomyces</taxon>
    </lineage>
</organism>
<dbReference type="SUPFAM" id="SSF47413">
    <property type="entry name" value="lambda repressor-like DNA-binding domains"/>
    <property type="match status" value="1"/>
</dbReference>
<dbReference type="EMBL" id="CP050692">
    <property type="protein sequence ID" value="QIT42164.1"/>
    <property type="molecule type" value="Genomic_DNA"/>
</dbReference>
<dbReference type="Pfam" id="PF13560">
    <property type="entry name" value="HTH_31"/>
    <property type="match status" value="1"/>
</dbReference>
<evidence type="ECO:0000313" key="3">
    <source>
        <dbReference type="EMBL" id="QIT42164.1"/>
    </source>
</evidence>
<accession>A0AAE6Y4L5</accession>
<dbReference type="AlphaFoldDB" id="A0AAE6Y4L5"/>
<dbReference type="InterPro" id="IPR010982">
    <property type="entry name" value="Lambda_DNA-bd_dom_sf"/>
</dbReference>
<sequence>MDRAGLAAFLRTRREALQPEDVGLPRGRRRRTGGLRREEVAALADMSADYYSRIEQPRGPNPSEQMLASIARGLHLSLEQRDHLFQLAGYAAPRRVRRSDHINPGLMRILDRLEDTPAQVVNQVGETLRQTPLAVALLGEETALTGRAKSAHYRWFTDPASRTLYPESDHARQSQLLVADLWGAYARDGKDSLVADLVEALRAESADFSLRWNEHPVLGPYCGPKRFLHPKVGPLELHCQTLVDPDQSQRLLVFTAEPGTEDYATLELLSVVGQT</sequence>
<dbReference type="Proteomes" id="UP000502504">
    <property type="component" value="Chromosome"/>
</dbReference>
<reference evidence="2 4" key="1">
    <citation type="submission" date="2015-07" db="EMBL/GenBank/DDBJ databases">
        <title>Draft Genome Sequence of Streptomyces antibioticus, IMRU 3720 reveals insights in the evolution of actinomycin biosynthetic gene clusters in Streptomyces.</title>
        <authorList>
            <person name="Crnovcic I."/>
            <person name="Ruckert C."/>
            <person name="Kalinowksi J."/>
            <person name="Keller U."/>
        </authorList>
    </citation>
    <scope>NUCLEOTIDE SEQUENCE [LARGE SCALE GENOMIC DNA]</scope>
    <source>
        <strain evidence="2 4">DSM 41481</strain>
    </source>
</reference>
<evidence type="ECO:0000313" key="2">
    <source>
        <dbReference type="EMBL" id="OOQ54552.1"/>
    </source>
</evidence>
<evidence type="ECO:0000313" key="4">
    <source>
        <dbReference type="Proteomes" id="UP000190306"/>
    </source>
</evidence>
<dbReference type="Gene3D" id="1.10.260.40">
    <property type="entry name" value="lambda repressor-like DNA-binding domains"/>
    <property type="match status" value="1"/>
</dbReference>
<evidence type="ECO:0000259" key="1">
    <source>
        <dbReference type="PROSITE" id="PS50943"/>
    </source>
</evidence>
<dbReference type="GO" id="GO:0003677">
    <property type="term" value="F:DNA binding"/>
    <property type="evidence" value="ECO:0007669"/>
    <property type="project" value="InterPro"/>
</dbReference>
<name>A0AAE6Y4L5_STRAT</name>
<dbReference type="CDD" id="cd00093">
    <property type="entry name" value="HTH_XRE"/>
    <property type="match status" value="1"/>
</dbReference>
<dbReference type="Pfam" id="PF17765">
    <property type="entry name" value="MLTR_LBD"/>
    <property type="match status" value="1"/>
</dbReference>
<protein>
    <submittedName>
        <fullName evidence="3">Helix-turn-helix domain-containing protein</fullName>
    </submittedName>
    <submittedName>
        <fullName evidence="2">XRE family transcriptional regulator</fullName>
    </submittedName>
</protein>
<feature type="domain" description="HTH cro/C1-type" evidence="1">
    <location>
        <begin position="34"/>
        <end position="81"/>
    </location>
</feature>
<dbReference type="InterPro" id="IPR041413">
    <property type="entry name" value="MLTR_LBD"/>
</dbReference>
<dbReference type="Proteomes" id="UP000190306">
    <property type="component" value="Chromosome"/>
</dbReference>
<proteinExistence type="predicted"/>